<evidence type="ECO:0000313" key="2">
    <source>
        <dbReference type="EMBL" id="MCA6077913.1"/>
    </source>
</evidence>
<dbReference type="Proteomes" id="UP001139409">
    <property type="component" value="Unassembled WGS sequence"/>
</dbReference>
<keyword evidence="3" id="KW-1185">Reference proteome</keyword>
<dbReference type="RefSeq" id="WP_225698776.1">
    <property type="nucleotide sequence ID" value="NZ_JAIXNE010000005.1"/>
</dbReference>
<dbReference type="SUPFAM" id="SSF53335">
    <property type="entry name" value="S-adenosyl-L-methionine-dependent methyltransferases"/>
    <property type="match status" value="1"/>
</dbReference>
<dbReference type="CDD" id="cd02440">
    <property type="entry name" value="AdoMet_MTases"/>
    <property type="match status" value="1"/>
</dbReference>
<keyword evidence="2" id="KW-0808">Transferase</keyword>
<accession>A0A9X1KYG9</accession>
<proteinExistence type="predicted"/>
<feature type="domain" description="Methyltransferase" evidence="1">
    <location>
        <begin position="63"/>
        <end position="152"/>
    </location>
</feature>
<reference evidence="2" key="1">
    <citation type="submission" date="2021-09" db="EMBL/GenBank/DDBJ databases">
        <title>Fulvivirga sp. isolated from coastal sediment.</title>
        <authorList>
            <person name="Yu H."/>
        </authorList>
    </citation>
    <scope>NUCLEOTIDE SEQUENCE</scope>
    <source>
        <strain evidence="2">1062</strain>
    </source>
</reference>
<protein>
    <submittedName>
        <fullName evidence="2">Class I SAM-dependent methyltransferase</fullName>
    </submittedName>
</protein>
<dbReference type="Pfam" id="PF13649">
    <property type="entry name" value="Methyltransf_25"/>
    <property type="match status" value="1"/>
</dbReference>
<dbReference type="InterPro" id="IPR041698">
    <property type="entry name" value="Methyltransf_25"/>
</dbReference>
<dbReference type="GO" id="GO:0008168">
    <property type="term" value="F:methyltransferase activity"/>
    <property type="evidence" value="ECO:0007669"/>
    <property type="project" value="UniProtKB-KW"/>
</dbReference>
<dbReference type="GO" id="GO:0032259">
    <property type="term" value="P:methylation"/>
    <property type="evidence" value="ECO:0007669"/>
    <property type="project" value="UniProtKB-KW"/>
</dbReference>
<organism evidence="2 3">
    <name type="scientific">Fulvivirga sedimenti</name>
    <dbReference type="NCBI Taxonomy" id="2879465"/>
    <lineage>
        <taxon>Bacteria</taxon>
        <taxon>Pseudomonadati</taxon>
        <taxon>Bacteroidota</taxon>
        <taxon>Cytophagia</taxon>
        <taxon>Cytophagales</taxon>
        <taxon>Fulvivirgaceae</taxon>
        <taxon>Fulvivirga</taxon>
    </lineage>
</organism>
<evidence type="ECO:0000313" key="3">
    <source>
        <dbReference type="Proteomes" id="UP001139409"/>
    </source>
</evidence>
<dbReference type="EMBL" id="JAIXNE010000005">
    <property type="protein sequence ID" value="MCA6077913.1"/>
    <property type="molecule type" value="Genomic_DNA"/>
</dbReference>
<gene>
    <name evidence="2" type="ORF">LDX50_23760</name>
</gene>
<sequence>MTFTWDAYGEALLDYLNERYVPPLLLNTSYGVQEDMPAEVFFRTEDDFSDLENFALTLVQGRVLDVGAGAGAFSLALQERGVEVTALEISEQACEVMKSRGVMDIRNLPLDQFSGETFDTLLFMMNGLGLFGTLDGLQQGLNNLKSLLKPGGIVIADSSDIRYLYESALPENVYFGEINYQYIYHRRPGEWFKWIYVDQKTLRYAASKAGFHCQVVYEGENDHYLVMMKLK</sequence>
<dbReference type="Gene3D" id="3.40.50.150">
    <property type="entry name" value="Vaccinia Virus protein VP39"/>
    <property type="match status" value="1"/>
</dbReference>
<evidence type="ECO:0000259" key="1">
    <source>
        <dbReference type="Pfam" id="PF13649"/>
    </source>
</evidence>
<comment type="caution">
    <text evidence="2">The sequence shown here is derived from an EMBL/GenBank/DDBJ whole genome shotgun (WGS) entry which is preliminary data.</text>
</comment>
<keyword evidence="2" id="KW-0489">Methyltransferase</keyword>
<dbReference type="InterPro" id="IPR029063">
    <property type="entry name" value="SAM-dependent_MTases_sf"/>
</dbReference>
<name>A0A9X1KYG9_9BACT</name>
<dbReference type="AlphaFoldDB" id="A0A9X1KYG9"/>